<feature type="domain" description="Integrin alpha third immunoglobulin-like" evidence="5">
    <location>
        <begin position="30"/>
        <end position="162"/>
    </location>
</feature>
<evidence type="ECO:0000259" key="5">
    <source>
        <dbReference type="Pfam" id="PF20806"/>
    </source>
</evidence>
<dbReference type="PANTHER" id="PTHR23220:SF3">
    <property type="entry name" value="INTEGRIN ALPHA-5"/>
    <property type="match status" value="1"/>
</dbReference>
<dbReference type="SUPFAM" id="SSF69179">
    <property type="entry name" value="Integrin domains"/>
    <property type="match status" value="1"/>
</dbReference>
<organism evidence="6 7">
    <name type="scientific">Ilyodon furcidens</name>
    <name type="common">goldbreast splitfin</name>
    <dbReference type="NCBI Taxonomy" id="33524"/>
    <lineage>
        <taxon>Eukaryota</taxon>
        <taxon>Metazoa</taxon>
        <taxon>Chordata</taxon>
        <taxon>Craniata</taxon>
        <taxon>Vertebrata</taxon>
        <taxon>Euteleostomi</taxon>
        <taxon>Actinopterygii</taxon>
        <taxon>Neopterygii</taxon>
        <taxon>Teleostei</taxon>
        <taxon>Neoteleostei</taxon>
        <taxon>Acanthomorphata</taxon>
        <taxon>Ovalentaria</taxon>
        <taxon>Atherinomorphae</taxon>
        <taxon>Cyprinodontiformes</taxon>
        <taxon>Goodeidae</taxon>
        <taxon>Ilyodon</taxon>
    </lineage>
</organism>
<accession>A0ABV0T4C8</accession>
<dbReference type="InterPro" id="IPR032695">
    <property type="entry name" value="Integrin_dom_sf"/>
</dbReference>
<dbReference type="PANTHER" id="PTHR23220">
    <property type="entry name" value="INTEGRIN ALPHA"/>
    <property type="match status" value="1"/>
</dbReference>
<dbReference type="Proteomes" id="UP001482620">
    <property type="component" value="Unassembled WGS sequence"/>
</dbReference>
<name>A0ABV0T4C8_9TELE</name>
<keyword evidence="4" id="KW-0325">Glycoprotein</keyword>
<evidence type="ECO:0000256" key="3">
    <source>
        <dbReference type="ARBA" id="ARBA00023136"/>
    </source>
</evidence>
<keyword evidence="3" id="KW-0472">Membrane</keyword>
<proteinExistence type="predicted"/>
<protein>
    <recommendedName>
        <fullName evidence="5">Integrin alpha third immunoglobulin-like domain-containing protein</fullName>
    </recommendedName>
</protein>
<comment type="caution">
    <text evidence="6">The sequence shown here is derived from an EMBL/GenBank/DDBJ whole genome shotgun (WGS) entry which is preliminary data.</text>
</comment>
<dbReference type="Gene3D" id="2.60.40.1530">
    <property type="entry name" value="ntegrin, alpha v. Chain A, domain 4"/>
    <property type="match status" value="1"/>
</dbReference>
<keyword evidence="7" id="KW-1185">Reference proteome</keyword>
<keyword evidence="2" id="KW-0401">Integrin</keyword>
<evidence type="ECO:0000313" key="6">
    <source>
        <dbReference type="EMBL" id="MEQ2226432.1"/>
    </source>
</evidence>
<gene>
    <name evidence="6" type="ORF">ILYODFUR_027396</name>
</gene>
<dbReference type="EMBL" id="JAHRIQ010015186">
    <property type="protein sequence ID" value="MEQ2226432.1"/>
    <property type="molecule type" value="Genomic_DNA"/>
</dbReference>
<dbReference type="InterPro" id="IPR048286">
    <property type="entry name" value="Integrin_alpha_Ig-like_3"/>
</dbReference>
<dbReference type="Pfam" id="PF20806">
    <property type="entry name" value="Integrin_A_Ig_3"/>
    <property type="match status" value="1"/>
</dbReference>
<evidence type="ECO:0000256" key="2">
    <source>
        <dbReference type="ARBA" id="ARBA00023037"/>
    </source>
</evidence>
<sequence>LFSLFCSKNFNNSESNEVLLEVQVAAKAEVILQGVSRPDKVIFPPPNWTARHSLGVEQDVGPELQQVYELVNNGPSVVSQTMLEVRCPLRAHGHALLYPVEVITVGPINCSSKTTFNALKLKLQAPERESPTSLKSSAEHNIQRREVIRDPLAEQGNLTDFQLSSSSGNGLVEQKFACELLSLQIRTYVASFRETRWK</sequence>
<reference evidence="6 7" key="1">
    <citation type="submission" date="2021-06" db="EMBL/GenBank/DDBJ databases">
        <authorList>
            <person name="Palmer J.M."/>
        </authorList>
    </citation>
    <scope>NUCLEOTIDE SEQUENCE [LARGE SCALE GENOMIC DNA]</scope>
    <source>
        <strain evidence="7">if_2019</strain>
        <tissue evidence="6">Muscle</tissue>
    </source>
</reference>
<feature type="non-terminal residue" evidence="6">
    <location>
        <position position="1"/>
    </location>
</feature>
<evidence type="ECO:0000256" key="1">
    <source>
        <dbReference type="ARBA" id="ARBA00004479"/>
    </source>
</evidence>
<evidence type="ECO:0000256" key="4">
    <source>
        <dbReference type="ARBA" id="ARBA00023180"/>
    </source>
</evidence>
<comment type="subcellular location">
    <subcellularLocation>
        <location evidence="1">Membrane</location>
        <topology evidence="1">Single-pass type I membrane protein</topology>
    </subcellularLocation>
</comment>
<evidence type="ECO:0000313" key="7">
    <source>
        <dbReference type="Proteomes" id="UP001482620"/>
    </source>
</evidence>